<organism evidence="6">
    <name type="scientific">Calcidiscus leptoporus</name>
    <dbReference type="NCBI Taxonomy" id="127549"/>
    <lineage>
        <taxon>Eukaryota</taxon>
        <taxon>Haptista</taxon>
        <taxon>Haptophyta</taxon>
        <taxon>Prymnesiophyceae</taxon>
        <taxon>Coccolithales</taxon>
        <taxon>Calcidiscaceae</taxon>
        <taxon>Calcidiscus</taxon>
    </lineage>
</organism>
<dbReference type="PANTHER" id="PTHR15546">
    <property type="entry name" value="BROMODOMAIN ADJACENT TO ZINC FINGER DOMAIN, 2A"/>
    <property type="match status" value="1"/>
</dbReference>
<dbReference type="PANTHER" id="PTHR15546:SF2">
    <property type="entry name" value="DDT DOMAIN-CONTAINING PROTEIN DDB_G0282237"/>
    <property type="match status" value="1"/>
</dbReference>
<evidence type="ECO:0008006" key="7">
    <source>
        <dbReference type="Google" id="ProtNLM"/>
    </source>
</evidence>
<feature type="domain" description="WHIM2" evidence="5">
    <location>
        <begin position="223"/>
        <end position="292"/>
    </location>
</feature>
<dbReference type="Pfam" id="PF15613">
    <property type="entry name" value="WSD"/>
    <property type="match status" value="1"/>
</dbReference>
<gene>
    <name evidence="6" type="ORF">CLEP1334_LOCUS22009</name>
</gene>
<evidence type="ECO:0000256" key="2">
    <source>
        <dbReference type="ARBA" id="ARBA00023242"/>
    </source>
</evidence>
<evidence type="ECO:0000313" key="6">
    <source>
        <dbReference type="EMBL" id="CAD8546719.1"/>
    </source>
</evidence>
<dbReference type="InterPro" id="IPR028941">
    <property type="entry name" value="WHIM2_dom"/>
</dbReference>
<feature type="domain" description="WHIM1" evidence="4">
    <location>
        <begin position="8"/>
        <end position="48"/>
    </location>
</feature>
<sequence>MQDSDAACEALRALRKVDYSALSVAHKLRLLRTLADGLLSLETVHTLLTDNFDRQRDLLKTRAQADAATRKEINALSAQPLSDKTHVHHTSSGTDEKLAEAAPPPWSEYVSDDEADAKAQLTEREHFDATRATRAQATERLLCAISARDEAELEEAVEHAAKEGHAGKLDDGRPWLTDELRTAHKLLHDMQSQKLRDKQMAQLKRRDTKAFDAYRLSVGRHPVREEPIGIDSRGRKYWAFVHDPLRLWVQAPEGAESWTWAFYDTAASVQAVLDSLDGRLEGEAAFKKTLRELLPTLTKEMAAEEVTNTEEGWMGEGHEYIDRRVLRFFDGAGSSTGKITRWLPADEETGDPALFHVVHDADGDQEDLEQEEATQAIADYDDQQERGGGVEAAAALEQPKYANMYEKKASRVVVGNLGLAGARSELLELEDSITNRLRAAGSRWDSDELDRDTWLLSCRHSESLVELAQLLVGLEGNVRVLQSAPDVHERKPWRTEGHPFIGKPSRRFFHAYGASDGLIVGWLPAEGVDPPLWHMVHGDDADEEDLDEQEATFALHNFAENRAEPTTAELEYAATFAAAAAEEADEEAAGLDDDGDERLAPTDRLVPRGGSATKSSAPRAGSSRRLWSSKECRERWLSTLQQPSSAAALSLAIAAFRQHCAAFGALPADIKAGKVRRDEMQFQLSSWVHAKAFADTGKGKGKKKK</sequence>
<evidence type="ECO:0000259" key="4">
    <source>
        <dbReference type="Pfam" id="PF15612"/>
    </source>
</evidence>
<evidence type="ECO:0000256" key="3">
    <source>
        <dbReference type="SAM" id="MobiDB-lite"/>
    </source>
</evidence>
<evidence type="ECO:0000259" key="5">
    <source>
        <dbReference type="Pfam" id="PF15613"/>
    </source>
</evidence>
<evidence type="ECO:0000256" key="1">
    <source>
        <dbReference type="ARBA" id="ARBA00004123"/>
    </source>
</evidence>
<dbReference type="EMBL" id="HBER01043732">
    <property type="protein sequence ID" value="CAD8546719.1"/>
    <property type="molecule type" value="Transcribed_RNA"/>
</dbReference>
<dbReference type="GO" id="GO:0005634">
    <property type="term" value="C:nucleus"/>
    <property type="evidence" value="ECO:0007669"/>
    <property type="project" value="UniProtKB-SubCell"/>
</dbReference>
<reference evidence="6" key="1">
    <citation type="submission" date="2021-01" db="EMBL/GenBank/DDBJ databases">
        <authorList>
            <person name="Corre E."/>
            <person name="Pelletier E."/>
            <person name="Niang G."/>
            <person name="Scheremetjew M."/>
            <person name="Finn R."/>
            <person name="Kale V."/>
            <person name="Holt S."/>
            <person name="Cochrane G."/>
            <person name="Meng A."/>
            <person name="Brown T."/>
            <person name="Cohen L."/>
        </authorList>
    </citation>
    <scope>NUCLEOTIDE SEQUENCE</scope>
    <source>
        <strain evidence="6">RCC1130</strain>
    </source>
</reference>
<feature type="region of interest" description="Disordered" evidence="3">
    <location>
        <begin position="583"/>
        <end position="627"/>
    </location>
</feature>
<keyword evidence="2" id="KW-0539">Nucleus</keyword>
<feature type="compositionally biased region" description="Acidic residues" evidence="3">
    <location>
        <begin position="583"/>
        <end position="596"/>
    </location>
</feature>
<feature type="region of interest" description="Disordered" evidence="3">
    <location>
        <begin position="77"/>
        <end position="115"/>
    </location>
</feature>
<protein>
    <recommendedName>
        <fullName evidence="7">WHIM2 domain-containing protein</fullName>
    </recommendedName>
</protein>
<dbReference type="InterPro" id="IPR053271">
    <property type="entry name" value="DDT_domain"/>
</dbReference>
<dbReference type="Pfam" id="PF15612">
    <property type="entry name" value="WHIM1"/>
    <property type="match status" value="1"/>
</dbReference>
<name>A0A7S0P1L2_9EUKA</name>
<proteinExistence type="predicted"/>
<dbReference type="AlphaFoldDB" id="A0A7S0P1L2"/>
<comment type="subcellular location">
    <subcellularLocation>
        <location evidence="1">Nucleus</location>
    </subcellularLocation>
</comment>
<dbReference type="InterPro" id="IPR028942">
    <property type="entry name" value="WHIM1_dom"/>
</dbReference>
<accession>A0A7S0P1L2</accession>